<feature type="domain" description="DNA-directed DNA polymerase family B mitochondria/virus" evidence="9">
    <location>
        <begin position="71"/>
        <end position="161"/>
    </location>
</feature>
<protein>
    <recommendedName>
        <fullName evidence="2">DNA-directed DNA polymerase</fullName>
        <ecNumber evidence="2">2.7.7.7</ecNumber>
    </recommendedName>
</protein>
<evidence type="ECO:0000313" key="10">
    <source>
        <dbReference type="EMBL" id="CAH3173162.1"/>
    </source>
</evidence>
<keyword evidence="6" id="KW-0239">DNA-directed DNA polymerase</keyword>
<name>A0ABN8R1G7_9CNID</name>
<dbReference type="Pfam" id="PF03175">
    <property type="entry name" value="DNA_pol_B_2"/>
    <property type="match status" value="1"/>
</dbReference>
<dbReference type="EC" id="2.7.7.7" evidence="2"/>
<keyword evidence="4" id="KW-0548">Nucleotidyltransferase</keyword>
<evidence type="ECO:0000256" key="1">
    <source>
        <dbReference type="ARBA" id="ARBA00005755"/>
    </source>
</evidence>
<sequence>MFVDGYDEATKTVYEFHGCFYHGCLKCFPNHRQREHNCHPYRTISEVEKKTNPTLINFLTTFGLSDPFNPRDSFFGGRTNGVRSHCVAEEGEEIHYVDINSLYPYVNKTKTYPMGHPDILVNPVDQDIGSYFGIAKVNIHPPPQLYHPVLPKQINSKLMFPLFCLPLCTCSFWGKFGEKPSKTQTFTVTSPGELYTIIEDAGNNIHDIRICTDGIVEVDVSKVVEEVIPGSKTNIFIAS</sequence>
<comment type="similarity">
    <text evidence="1">Belongs to the DNA polymerase type-B family.</text>
</comment>
<evidence type="ECO:0000256" key="4">
    <source>
        <dbReference type="ARBA" id="ARBA00022695"/>
    </source>
</evidence>
<keyword evidence="7" id="KW-0238">DNA-binding</keyword>
<dbReference type="InterPro" id="IPR043502">
    <property type="entry name" value="DNA/RNA_pol_sf"/>
</dbReference>
<dbReference type="PANTHER" id="PTHR33568:SF3">
    <property type="entry name" value="DNA-DIRECTED DNA POLYMERASE"/>
    <property type="match status" value="1"/>
</dbReference>
<comment type="caution">
    <text evidence="10">The sequence shown here is derived from an EMBL/GenBank/DDBJ whole genome shotgun (WGS) entry which is preliminary data.</text>
</comment>
<comment type="catalytic activity">
    <reaction evidence="8">
        <text>DNA(n) + a 2'-deoxyribonucleoside 5'-triphosphate = DNA(n+1) + diphosphate</text>
        <dbReference type="Rhea" id="RHEA:22508"/>
        <dbReference type="Rhea" id="RHEA-COMP:17339"/>
        <dbReference type="Rhea" id="RHEA-COMP:17340"/>
        <dbReference type="ChEBI" id="CHEBI:33019"/>
        <dbReference type="ChEBI" id="CHEBI:61560"/>
        <dbReference type="ChEBI" id="CHEBI:173112"/>
        <dbReference type="EC" id="2.7.7.7"/>
    </reaction>
</comment>
<keyword evidence="11" id="KW-1185">Reference proteome</keyword>
<evidence type="ECO:0000256" key="2">
    <source>
        <dbReference type="ARBA" id="ARBA00012417"/>
    </source>
</evidence>
<dbReference type="InterPro" id="IPR023211">
    <property type="entry name" value="DNA_pol_palm_dom_sf"/>
</dbReference>
<evidence type="ECO:0000256" key="7">
    <source>
        <dbReference type="ARBA" id="ARBA00023125"/>
    </source>
</evidence>
<evidence type="ECO:0000256" key="6">
    <source>
        <dbReference type="ARBA" id="ARBA00022932"/>
    </source>
</evidence>
<dbReference type="PANTHER" id="PTHR33568">
    <property type="entry name" value="DNA POLYMERASE"/>
    <property type="match status" value="1"/>
</dbReference>
<reference evidence="10 11" key="1">
    <citation type="submission" date="2022-05" db="EMBL/GenBank/DDBJ databases">
        <authorList>
            <consortium name="Genoscope - CEA"/>
            <person name="William W."/>
        </authorList>
    </citation>
    <scope>NUCLEOTIDE SEQUENCE [LARGE SCALE GENOMIC DNA]</scope>
</reference>
<dbReference type="SUPFAM" id="SSF56672">
    <property type="entry name" value="DNA/RNA polymerases"/>
    <property type="match status" value="1"/>
</dbReference>
<dbReference type="InterPro" id="IPR004868">
    <property type="entry name" value="DNA-dir_DNA_pol_B_mt/vir"/>
</dbReference>
<dbReference type="Gene3D" id="3.90.1600.10">
    <property type="entry name" value="Palm domain of DNA polymerase"/>
    <property type="match status" value="1"/>
</dbReference>
<proteinExistence type="inferred from homology"/>
<evidence type="ECO:0000256" key="3">
    <source>
        <dbReference type="ARBA" id="ARBA00022679"/>
    </source>
</evidence>
<evidence type="ECO:0000256" key="5">
    <source>
        <dbReference type="ARBA" id="ARBA00022705"/>
    </source>
</evidence>
<gene>
    <name evidence="10" type="ORF">PEVE_00008901</name>
</gene>
<keyword evidence="5" id="KW-0235">DNA replication</keyword>
<evidence type="ECO:0000313" key="11">
    <source>
        <dbReference type="Proteomes" id="UP001159427"/>
    </source>
</evidence>
<dbReference type="EMBL" id="CALNXI010001606">
    <property type="protein sequence ID" value="CAH3173162.1"/>
    <property type="molecule type" value="Genomic_DNA"/>
</dbReference>
<organism evidence="10 11">
    <name type="scientific">Porites evermanni</name>
    <dbReference type="NCBI Taxonomy" id="104178"/>
    <lineage>
        <taxon>Eukaryota</taxon>
        <taxon>Metazoa</taxon>
        <taxon>Cnidaria</taxon>
        <taxon>Anthozoa</taxon>
        <taxon>Hexacorallia</taxon>
        <taxon>Scleractinia</taxon>
        <taxon>Fungiina</taxon>
        <taxon>Poritidae</taxon>
        <taxon>Porites</taxon>
    </lineage>
</organism>
<evidence type="ECO:0000259" key="9">
    <source>
        <dbReference type="Pfam" id="PF03175"/>
    </source>
</evidence>
<accession>A0ABN8R1G7</accession>
<keyword evidence="3" id="KW-0808">Transferase</keyword>
<feature type="non-terminal residue" evidence="10">
    <location>
        <position position="239"/>
    </location>
</feature>
<evidence type="ECO:0000256" key="8">
    <source>
        <dbReference type="ARBA" id="ARBA00049244"/>
    </source>
</evidence>
<dbReference type="Proteomes" id="UP001159427">
    <property type="component" value="Unassembled WGS sequence"/>
</dbReference>